<organism evidence="2 3">
    <name type="scientific">Somion occarium</name>
    <dbReference type="NCBI Taxonomy" id="3059160"/>
    <lineage>
        <taxon>Eukaryota</taxon>
        <taxon>Fungi</taxon>
        <taxon>Dikarya</taxon>
        <taxon>Basidiomycota</taxon>
        <taxon>Agaricomycotina</taxon>
        <taxon>Agaricomycetes</taxon>
        <taxon>Polyporales</taxon>
        <taxon>Cerrenaceae</taxon>
        <taxon>Somion</taxon>
    </lineage>
</organism>
<feature type="compositionally biased region" description="Polar residues" evidence="1">
    <location>
        <begin position="18"/>
        <end position="54"/>
    </location>
</feature>
<protein>
    <submittedName>
        <fullName evidence="2">Uncharacterized protein</fullName>
    </submittedName>
</protein>
<gene>
    <name evidence="2" type="ORF">GFSPODELE1_LOCUS2724</name>
</gene>
<feature type="region of interest" description="Disordered" evidence="1">
    <location>
        <begin position="236"/>
        <end position="280"/>
    </location>
</feature>
<dbReference type="EMBL" id="OZ037954">
    <property type="protein sequence ID" value="CAL1699534.1"/>
    <property type="molecule type" value="Genomic_DNA"/>
</dbReference>
<proteinExistence type="predicted"/>
<evidence type="ECO:0000313" key="3">
    <source>
        <dbReference type="Proteomes" id="UP001497453"/>
    </source>
</evidence>
<name>A0ABP1CYG7_9APHY</name>
<feature type="compositionally biased region" description="Basic and acidic residues" evidence="1">
    <location>
        <begin position="123"/>
        <end position="138"/>
    </location>
</feature>
<feature type="region of interest" description="Disordered" evidence="1">
    <location>
        <begin position="17"/>
        <end position="85"/>
    </location>
</feature>
<accession>A0ABP1CYG7</accession>
<dbReference type="Proteomes" id="UP001497453">
    <property type="component" value="Chromosome 11"/>
</dbReference>
<feature type="compositionally biased region" description="Polar residues" evidence="1">
    <location>
        <begin position="260"/>
        <end position="271"/>
    </location>
</feature>
<reference evidence="3" key="1">
    <citation type="submission" date="2024-04" db="EMBL/GenBank/DDBJ databases">
        <authorList>
            <person name="Shaw F."/>
            <person name="Minotto A."/>
        </authorList>
    </citation>
    <scope>NUCLEOTIDE SEQUENCE [LARGE SCALE GENOMIC DNA]</scope>
</reference>
<feature type="region of interest" description="Disordered" evidence="1">
    <location>
        <begin position="109"/>
        <end position="183"/>
    </location>
</feature>
<sequence length="321" mass="34834">MSTSVATTRATFVIYQDEPSTSAPPKLKSTASAPSVLRLSSGSASRSTLISIPTASDKENVDPLTGRRPCLEDTLAKKRKPTPGNVLATKILISSSKVLKDTIPEPKKRKILCSSNSKSNSSSERKERKPLVSRRERAQGSSRAQKVAELPKVAEEEEEAITVEPGMADEKTQERNEDKVKDEEGRVAQALVDARCYELTVLPLADVSRAYCQSSDSSSIDDEIVAAGEKLKTLLTEDTTSTTQEQLAQKGTLEKAPSKSPETPSKRSFPSNPAAPAFSTPERMRIYSAFTFSSPSLAGRRYAVSRGSGVDSRFSDLEFKL</sequence>
<evidence type="ECO:0000313" key="2">
    <source>
        <dbReference type="EMBL" id="CAL1699534.1"/>
    </source>
</evidence>
<feature type="compositionally biased region" description="Low complexity" evidence="1">
    <location>
        <begin position="236"/>
        <end position="247"/>
    </location>
</feature>
<keyword evidence="3" id="KW-1185">Reference proteome</keyword>
<feature type="compositionally biased region" description="Basic and acidic residues" evidence="1">
    <location>
        <begin position="168"/>
        <end position="183"/>
    </location>
</feature>
<evidence type="ECO:0000256" key="1">
    <source>
        <dbReference type="SAM" id="MobiDB-lite"/>
    </source>
</evidence>